<dbReference type="Proteomes" id="UP000653305">
    <property type="component" value="Unassembled WGS sequence"/>
</dbReference>
<gene>
    <name evidence="2" type="ORF">PHJA_002073800</name>
</gene>
<dbReference type="AlphaFoldDB" id="A0A830CEW6"/>
<organism evidence="2 3">
    <name type="scientific">Phtheirospermum japonicum</name>
    <dbReference type="NCBI Taxonomy" id="374723"/>
    <lineage>
        <taxon>Eukaryota</taxon>
        <taxon>Viridiplantae</taxon>
        <taxon>Streptophyta</taxon>
        <taxon>Embryophyta</taxon>
        <taxon>Tracheophyta</taxon>
        <taxon>Spermatophyta</taxon>
        <taxon>Magnoliopsida</taxon>
        <taxon>eudicotyledons</taxon>
        <taxon>Gunneridae</taxon>
        <taxon>Pentapetalae</taxon>
        <taxon>asterids</taxon>
        <taxon>lamiids</taxon>
        <taxon>Lamiales</taxon>
        <taxon>Orobanchaceae</taxon>
        <taxon>Orobanchaceae incertae sedis</taxon>
        <taxon>Phtheirospermum</taxon>
    </lineage>
</organism>
<evidence type="ECO:0000313" key="3">
    <source>
        <dbReference type="Proteomes" id="UP000653305"/>
    </source>
</evidence>
<feature type="transmembrane region" description="Helical" evidence="1">
    <location>
        <begin position="243"/>
        <end position="260"/>
    </location>
</feature>
<feature type="transmembrane region" description="Helical" evidence="1">
    <location>
        <begin position="6"/>
        <end position="24"/>
    </location>
</feature>
<reference evidence="2" key="1">
    <citation type="submission" date="2020-07" db="EMBL/GenBank/DDBJ databases">
        <title>Ethylene signaling mediates host invasion by parasitic plants.</title>
        <authorList>
            <person name="Yoshida S."/>
        </authorList>
    </citation>
    <scope>NUCLEOTIDE SEQUENCE</scope>
    <source>
        <strain evidence="2">Okayama</strain>
    </source>
</reference>
<protein>
    <recommendedName>
        <fullName evidence="4">Transmembrane protein</fullName>
    </recommendedName>
</protein>
<keyword evidence="1" id="KW-1133">Transmembrane helix</keyword>
<dbReference type="OrthoDB" id="1305768at2759"/>
<name>A0A830CEW6_9LAMI</name>
<dbReference type="EMBL" id="BMAC01000565">
    <property type="protein sequence ID" value="GFP99297.1"/>
    <property type="molecule type" value="Genomic_DNA"/>
</dbReference>
<feature type="transmembrane region" description="Helical" evidence="1">
    <location>
        <begin position="218"/>
        <end position="237"/>
    </location>
</feature>
<keyword evidence="1" id="KW-0812">Transmembrane</keyword>
<evidence type="ECO:0008006" key="4">
    <source>
        <dbReference type="Google" id="ProtNLM"/>
    </source>
</evidence>
<feature type="transmembrane region" description="Helical" evidence="1">
    <location>
        <begin position="267"/>
        <end position="286"/>
    </location>
</feature>
<proteinExistence type="predicted"/>
<feature type="transmembrane region" description="Helical" evidence="1">
    <location>
        <begin position="292"/>
        <end position="309"/>
    </location>
</feature>
<keyword evidence="1" id="KW-0472">Membrane</keyword>
<accession>A0A830CEW6</accession>
<sequence length="327" mass="37228">MGIPAWIFFSLWAIISLTFLKLGFTSLSRTDLSTSVSPAVMSLLKHAFAISVCHSSNYALVYRPHLNINMVKHLMWIGNALNPLILWGSAVKNKWYYIYCASINLIAIVKERRLTALPEDHIGLNIDFVVKLSMYFIDRDQKLMPTLVLLTSIYTSAVWSVISDEEAVFRAAMQKEKPWIWREGESMVEHTVGLLCAVFMEKPNSSVVKRMVYRWRKLVRFGIGMVGTILFQSFFRLETFDHVVAFIYLAVAWLGNLAMLRPKGGDFGVFDFLLGNVVVGCTVSQFGVRGMTWIAFGAVFLLYGLRLKLEAVSLVNRRENYESRILV</sequence>
<keyword evidence="3" id="KW-1185">Reference proteome</keyword>
<evidence type="ECO:0000313" key="2">
    <source>
        <dbReference type="EMBL" id="GFP99297.1"/>
    </source>
</evidence>
<comment type="caution">
    <text evidence="2">The sequence shown here is derived from an EMBL/GenBank/DDBJ whole genome shotgun (WGS) entry which is preliminary data.</text>
</comment>
<evidence type="ECO:0000256" key="1">
    <source>
        <dbReference type="SAM" id="Phobius"/>
    </source>
</evidence>